<proteinExistence type="predicted"/>
<feature type="non-terminal residue" evidence="1">
    <location>
        <position position="73"/>
    </location>
</feature>
<name>A0AAD2HA81_9AGAR</name>
<dbReference type="Proteomes" id="UP001295794">
    <property type="component" value="Unassembled WGS sequence"/>
</dbReference>
<protein>
    <submittedName>
        <fullName evidence="1">Uncharacterized protein</fullName>
    </submittedName>
</protein>
<organism evidence="1 2">
    <name type="scientific">Mycena citricolor</name>
    <dbReference type="NCBI Taxonomy" id="2018698"/>
    <lineage>
        <taxon>Eukaryota</taxon>
        <taxon>Fungi</taxon>
        <taxon>Dikarya</taxon>
        <taxon>Basidiomycota</taxon>
        <taxon>Agaricomycotina</taxon>
        <taxon>Agaricomycetes</taxon>
        <taxon>Agaricomycetidae</taxon>
        <taxon>Agaricales</taxon>
        <taxon>Marasmiineae</taxon>
        <taxon>Mycenaceae</taxon>
        <taxon>Mycena</taxon>
    </lineage>
</organism>
<comment type="caution">
    <text evidence="1">The sequence shown here is derived from an EMBL/GenBank/DDBJ whole genome shotgun (WGS) entry which is preliminary data.</text>
</comment>
<evidence type="ECO:0000313" key="1">
    <source>
        <dbReference type="EMBL" id="CAK5271070.1"/>
    </source>
</evidence>
<sequence length="73" mass="8518">MIGPRDDEITDEIISWPTLYGQDVHMEAMACEFLVRTDCRAKMRQSEPCSKSQVAIGIRQLECRFWIATQVRR</sequence>
<gene>
    <name evidence="1" type="ORF">MYCIT1_LOCUS15957</name>
</gene>
<reference evidence="1" key="1">
    <citation type="submission" date="2023-11" db="EMBL/GenBank/DDBJ databases">
        <authorList>
            <person name="De Vega J J."/>
            <person name="De Vega J J."/>
        </authorList>
    </citation>
    <scope>NUCLEOTIDE SEQUENCE</scope>
</reference>
<keyword evidence="2" id="KW-1185">Reference proteome</keyword>
<dbReference type="AlphaFoldDB" id="A0AAD2HA81"/>
<accession>A0AAD2HA81</accession>
<dbReference type="EMBL" id="CAVNYO010000169">
    <property type="protein sequence ID" value="CAK5271070.1"/>
    <property type="molecule type" value="Genomic_DNA"/>
</dbReference>
<evidence type="ECO:0000313" key="2">
    <source>
        <dbReference type="Proteomes" id="UP001295794"/>
    </source>
</evidence>